<reference evidence="3" key="1">
    <citation type="journal article" date="2019" name="Nat. Commun.">
        <title>The genome of broomcorn millet.</title>
        <authorList>
            <person name="Zou C."/>
            <person name="Miki D."/>
            <person name="Li D."/>
            <person name="Tang Q."/>
            <person name="Xiao L."/>
            <person name="Rajput S."/>
            <person name="Deng P."/>
            <person name="Jia W."/>
            <person name="Huang R."/>
            <person name="Zhang M."/>
            <person name="Sun Y."/>
            <person name="Hu J."/>
            <person name="Fu X."/>
            <person name="Schnable P.S."/>
            <person name="Li F."/>
            <person name="Zhang H."/>
            <person name="Feng B."/>
            <person name="Zhu X."/>
            <person name="Liu R."/>
            <person name="Schnable J.C."/>
            <person name="Zhu J.-K."/>
            <person name="Zhang H."/>
        </authorList>
    </citation>
    <scope>NUCLEOTIDE SEQUENCE [LARGE SCALE GENOMIC DNA]</scope>
</reference>
<accession>A0A3L6RLR5</accession>
<keyword evidence="3" id="KW-1185">Reference proteome</keyword>
<dbReference type="AlphaFoldDB" id="A0A3L6RLR5"/>
<comment type="caution">
    <text evidence="2">The sequence shown here is derived from an EMBL/GenBank/DDBJ whole genome shotgun (WGS) entry which is preliminary data.</text>
</comment>
<dbReference type="EMBL" id="PQIB02000008">
    <property type="protein sequence ID" value="RLN04715.1"/>
    <property type="molecule type" value="Genomic_DNA"/>
</dbReference>
<gene>
    <name evidence="2" type="ORF">C2845_PM13G00500</name>
</gene>
<evidence type="ECO:0000256" key="1">
    <source>
        <dbReference type="SAM" id="MobiDB-lite"/>
    </source>
</evidence>
<protein>
    <submittedName>
        <fullName evidence="2">Uncharacterized protein</fullName>
    </submittedName>
</protein>
<name>A0A3L6RLR5_PANMI</name>
<evidence type="ECO:0000313" key="3">
    <source>
        <dbReference type="Proteomes" id="UP000275267"/>
    </source>
</evidence>
<evidence type="ECO:0000313" key="2">
    <source>
        <dbReference type="EMBL" id="RLN04715.1"/>
    </source>
</evidence>
<feature type="region of interest" description="Disordered" evidence="1">
    <location>
        <begin position="1"/>
        <end position="21"/>
    </location>
</feature>
<proteinExistence type="predicted"/>
<dbReference type="Proteomes" id="UP000275267">
    <property type="component" value="Unassembled WGS sequence"/>
</dbReference>
<organism evidence="2 3">
    <name type="scientific">Panicum miliaceum</name>
    <name type="common">Proso millet</name>
    <name type="synonym">Broomcorn millet</name>
    <dbReference type="NCBI Taxonomy" id="4540"/>
    <lineage>
        <taxon>Eukaryota</taxon>
        <taxon>Viridiplantae</taxon>
        <taxon>Streptophyta</taxon>
        <taxon>Embryophyta</taxon>
        <taxon>Tracheophyta</taxon>
        <taxon>Spermatophyta</taxon>
        <taxon>Magnoliopsida</taxon>
        <taxon>Liliopsida</taxon>
        <taxon>Poales</taxon>
        <taxon>Poaceae</taxon>
        <taxon>PACMAD clade</taxon>
        <taxon>Panicoideae</taxon>
        <taxon>Panicodae</taxon>
        <taxon>Paniceae</taxon>
        <taxon>Panicinae</taxon>
        <taxon>Panicum</taxon>
        <taxon>Panicum sect. Panicum</taxon>
    </lineage>
</organism>
<sequence length="69" mass="7965">MSDKRRRQNQRAGGGHKRRRPRKHLYLVLDDWEKGFSIHKIDADHSFALTPIPMVTALPGTFLNLRPCG</sequence>